<name>A0ABV8TTX1_9ACTN</name>
<keyword evidence="1" id="KW-0378">Hydrolase</keyword>
<dbReference type="PANTHER" id="PTHR10000:SF8">
    <property type="entry name" value="HAD SUPERFAMILY HYDROLASE-LIKE, TYPE 3"/>
    <property type="match status" value="1"/>
</dbReference>
<dbReference type="PANTHER" id="PTHR10000">
    <property type="entry name" value="PHOSPHOSERINE PHOSPHATASE"/>
    <property type="match status" value="1"/>
</dbReference>
<reference evidence="2" key="1">
    <citation type="journal article" date="2019" name="Int. J. Syst. Evol. Microbiol.">
        <title>The Global Catalogue of Microorganisms (GCM) 10K type strain sequencing project: providing services to taxonomists for standard genome sequencing and annotation.</title>
        <authorList>
            <consortium name="The Broad Institute Genomics Platform"/>
            <consortium name="The Broad Institute Genome Sequencing Center for Infectious Disease"/>
            <person name="Wu L."/>
            <person name="Ma J."/>
        </authorList>
    </citation>
    <scope>NUCLEOTIDE SEQUENCE [LARGE SCALE GENOMIC DNA]</scope>
    <source>
        <strain evidence="2">IBRC-M 10908</strain>
    </source>
</reference>
<accession>A0ABV8TTX1</accession>
<dbReference type="Proteomes" id="UP001595823">
    <property type="component" value="Unassembled WGS sequence"/>
</dbReference>
<evidence type="ECO:0000313" key="2">
    <source>
        <dbReference type="Proteomes" id="UP001595823"/>
    </source>
</evidence>
<dbReference type="Pfam" id="PF08282">
    <property type="entry name" value="Hydrolase_3"/>
    <property type="match status" value="1"/>
</dbReference>
<dbReference type="Gene3D" id="3.30.1240.10">
    <property type="match status" value="1"/>
</dbReference>
<dbReference type="SUPFAM" id="SSF56784">
    <property type="entry name" value="HAD-like"/>
    <property type="match status" value="1"/>
</dbReference>
<sequence>MRTLYVSDLDGTLLNRDAALSARTRRALGAIAADGGLFTFATARSRESATRVMAGTPLALPAAFMNGALLAVPGDGGLLRANTLPEDLARLLVATVLEAGHRPVVFSVDKGGAEHVSYTRVSTPLERFYFGERRADEDGRFRFADGYGEALAEAVTAVNVLDSEENLKPLYEKAVAVDGVRAALAPEAALPGGFWLELNHPLSSKRNAVRLLREHVGADRVVCFGDNLNDLPMFEAADEAYAVANAHPDVRAAADGVIGANTDDGVAAFLADRLGLAFLGRASHRCPRPARPIPLACDDRRVQSSEPRPAS</sequence>
<organism evidence="1 2">
    <name type="scientific">Salininema proteolyticum</name>
    <dbReference type="NCBI Taxonomy" id="1607685"/>
    <lineage>
        <taxon>Bacteria</taxon>
        <taxon>Bacillati</taxon>
        <taxon>Actinomycetota</taxon>
        <taxon>Actinomycetes</taxon>
        <taxon>Glycomycetales</taxon>
        <taxon>Glycomycetaceae</taxon>
        <taxon>Salininema</taxon>
    </lineage>
</organism>
<evidence type="ECO:0000313" key="1">
    <source>
        <dbReference type="EMBL" id="MFC4333996.1"/>
    </source>
</evidence>
<dbReference type="EC" id="3.1.3.-" evidence="1"/>
<dbReference type="RefSeq" id="WP_380617733.1">
    <property type="nucleotide sequence ID" value="NZ_JBHSDK010000002.1"/>
</dbReference>
<dbReference type="InterPro" id="IPR036412">
    <property type="entry name" value="HAD-like_sf"/>
</dbReference>
<keyword evidence="2" id="KW-1185">Reference proteome</keyword>
<dbReference type="InterPro" id="IPR023214">
    <property type="entry name" value="HAD_sf"/>
</dbReference>
<dbReference type="Gene3D" id="3.40.50.1000">
    <property type="entry name" value="HAD superfamily/HAD-like"/>
    <property type="match status" value="1"/>
</dbReference>
<proteinExistence type="predicted"/>
<dbReference type="EMBL" id="JBHSDK010000002">
    <property type="protein sequence ID" value="MFC4333996.1"/>
    <property type="molecule type" value="Genomic_DNA"/>
</dbReference>
<gene>
    <name evidence="1" type="ORF">ACFPET_02145</name>
</gene>
<protein>
    <submittedName>
        <fullName evidence="1">HAD family hydrolase</fullName>
        <ecNumber evidence="1">3.1.3.-</ecNumber>
    </submittedName>
</protein>
<comment type="caution">
    <text evidence="1">The sequence shown here is derived from an EMBL/GenBank/DDBJ whole genome shotgun (WGS) entry which is preliminary data.</text>
</comment>
<dbReference type="GO" id="GO:0016787">
    <property type="term" value="F:hydrolase activity"/>
    <property type="evidence" value="ECO:0007669"/>
    <property type="project" value="UniProtKB-KW"/>
</dbReference>